<dbReference type="PANTHER" id="PTHR30087">
    <property type="entry name" value="INNER MEMBRANE PROTEIN"/>
    <property type="match status" value="1"/>
</dbReference>
<dbReference type="Pfam" id="PF04463">
    <property type="entry name" value="2-thiour_desulf"/>
    <property type="match status" value="1"/>
</dbReference>
<name>A0A381YPG6_9ZZZZ</name>
<accession>A0A381YPG6</accession>
<dbReference type="PANTHER" id="PTHR30087:SF0">
    <property type="entry name" value="INNER MEMBRANE PROTEIN"/>
    <property type="match status" value="1"/>
</dbReference>
<organism evidence="1">
    <name type="scientific">marine metagenome</name>
    <dbReference type="NCBI Taxonomy" id="408172"/>
    <lineage>
        <taxon>unclassified sequences</taxon>
        <taxon>metagenomes</taxon>
        <taxon>ecological metagenomes</taxon>
    </lineage>
</organism>
<sequence length="203" mass="23282">MMRQPSYRKLKSSVSSKTMMTLRKDTTHLPIRIGVSSCLLGEEVRFDGGHKRDSFLVETLGPIVEWVSVCPEVEAGFGTPREAIQLVRDPTDLDGVRLATRHTGVDLTRRMRKYARRRVRELTKEQLSGYILKKDSPTCGMEQVKVWHHSGTNESNGQGIFAGELLRQFPTMPVEEEGHLHDPQLLENFLDRVFMYHRLQNYG</sequence>
<dbReference type="EMBL" id="UINC01018715">
    <property type="protein sequence ID" value="SVA78859.1"/>
    <property type="molecule type" value="Genomic_DNA"/>
</dbReference>
<reference evidence="1" key="1">
    <citation type="submission" date="2018-05" db="EMBL/GenBank/DDBJ databases">
        <authorList>
            <person name="Lanie J.A."/>
            <person name="Ng W.-L."/>
            <person name="Kazmierczak K.M."/>
            <person name="Andrzejewski T.M."/>
            <person name="Davidsen T.M."/>
            <person name="Wayne K.J."/>
            <person name="Tettelin H."/>
            <person name="Glass J.I."/>
            <person name="Rusch D."/>
            <person name="Podicherti R."/>
            <person name="Tsui H.-C.T."/>
            <person name="Winkler M.E."/>
        </authorList>
    </citation>
    <scope>NUCLEOTIDE SEQUENCE</scope>
</reference>
<evidence type="ECO:0000313" key="1">
    <source>
        <dbReference type="EMBL" id="SVA78859.1"/>
    </source>
</evidence>
<dbReference type="InterPro" id="IPR007553">
    <property type="entry name" value="2-thiour_desulf"/>
</dbReference>
<gene>
    <name evidence="1" type="ORF">METZ01_LOCUS131713</name>
</gene>
<proteinExistence type="predicted"/>
<protein>
    <submittedName>
        <fullName evidence="1">Uncharacterized protein</fullName>
    </submittedName>
</protein>
<dbReference type="AlphaFoldDB" id="A0A381YPG6"/>